<proteinExistence type="predicted"/>
<dbReference type="InterPro" id="IPR050709">
    <property type="entry name" value="Biotin_Carboxyl_Carrier/Decarb"/>
</dbReference>
<protein>
    <recommendedName>
        <fullName evidence="1 3">Biotin carboxyl carrier protein of acetyl-CoA carboxylase</fullName>
    </recommendedName>
</protein>
<dbReference type="PANTHER" id="PTHR45266">
    <property type="entry name" value="OXALOACETATE DECARBOXYLASE ALPHA CHAIN"/>
    <property type="match status" value="1"/>
</dbReference>
<dbReference type="InterPro" id="IPR000089">
    <property type="entry name" value="Biotin_lipoyl"/>
</dbReference>
<evidence type="ECO:0000256" key="3">
    <source>
        <dbReference type="RuleBase" id="RU364072"/>
    </source>
</evidence>
<evidence type="ECO:0000313" key="5">
    <source>
        <dbReference type="EMBL" id="ARW66450.1"/>
    </source>
</evidence>
<sequence length="177" mass="20434">MIFSLKDLKKFIYSIESKKIEQVNIKSNNLKILINKNKALTKLKSQNILEENYKIQNKQKISNKHYFPKTYSKNNVNQKNNNKTLIQDTILQQDESKTYFTIVSPMVGTFYRSPAPNEPSFIEKNDIVKKKQTICIIEAMKLMNEIESEVDGEISEILVNDGDIVDCGQALIKIKTI</sequence>
<dbReference type="AlphaFoldDB" id="A0A1Z1MK31"/>
<name>A0A1Z1MK31_9FLOR</name>
<dbReference type="PROSITE" id="PS50968">
    <property type="entry name" value="BIOTINYL_LIPOYL"/>
    <property type="match status" value="1"/>
</dbReference>
<feature type="domain" description="Lipoyl-binding" evidence="4">
    <location>
        <begin position="99"/>
        <end position="175"/>
    </location>
</feature>
<dbReference type="PRINTS" id="PR01071">
    <property type="entry name" value="ACOABIOTINCC"/>
</dbReference>
<dbReference type="InterPro" id="IPR011053">
    <property type="entry name" value="Single_hybrid_motif"/>
</dbReference>
<dbReference type="RefSeq" id="YP_009397264.1">
    <property type="nucleotide sequence ID" value="NC_035286.1"/>
</dbReference>
<accession>A0A1Z1MK31</accession>
<evidence type="ECO:0000256" key="2">
    <source>
        <dbReference type="ARBA" id="ARBA00023267"/>
    </source>
</evidence>
<keyword evidence="3 5" id="KW-0934">Plastid</keyword>
<keyword evidence="3 5" id="KW-0150">Chloroplast</keyword>
<evidence type="ECO:0000256" key="1">
    <source>
        <dbReference type="ARBA" id="ARBA00017562"/>
    </source>
</evidence>
<dbReference type="SUPFAM" id="SSF51230">
    <property type="entry name" value="Single hybrid motif"/>
    <property type="match status" value="1"/>
</dbReference>
<reference evidence="5" key="1">
    <citation type="journal article" date="2017" name="J. Phycol.">
        <title>Analysis of chloroplast genomes and a supermatrix inform reclassification of the Rhodomelaceae (Rhodophyta).</title>
        <authorList>
            <person name="Diaz-Tapia P."/>
            <person name="Maggs C.A."/>
            <person name="West J.A."/>
            <person name="Verbruggen H."/>
        </authorList>
    </citation>
    <scope>NUCLEOTIDE SEQUENCE</scope>
    <source>
        <strain evidence="5">PD1024</strain>
    </source>
</reference>
<dbReference type="GO" id="GO:0003989">
    <property type="term" value="F:acetyl-CoA carboxylase activity"/>
    <property type="evidence" value="ECO:0007669"/>
    <property type="project" value="InterPro"/>
</dbReference>
<dbReference type="GO" id="GO:0009317">
    <property type="term" value="C:acetyl-CoA carboxylase complex"/>
    <property type="evidence" value="ECO:0007669"/>
    <property type="project" value="InterPro"/>
</dbReference>
<dbReference type="Pfam" id="PF00364">
    <property type="entry name" value="Biotin_lipoyl"/>
    <property type="match status" value="1"/>
</dbReference>
<keyword evidence="3" id="KW-0276">Fatty acid metabolism</keyword>
<organism evidence="5">
    <name type="scientific">Thuretia quercifolia</name>
    <dbReference type="NCBI Taxonomy" id="189650"/>
    <lineage>
        <taxon>Eukaryota</taxon>
        <taxon>Rhodophyta</taxon>
        <taxon>Florideophyceae</taxon>
        <taxon>Rhodymeniophycidae</taxon>
        <taxon>Ceramiales</taxon>
        <taxon>Dasyaceae</taxon>
        <taxon>Thuretia</taxon>
    </lineage>
</organism>
<geneLocation type="chloroplast" evidence="5"/>
<dbReference type="NCBIfam" id="TIGR00531">
    <property type="entry name" value="BCCP"/>
    <property type="match status" value="1"/>
</dbReference>
<dbReference type="GO" id="GO:0009507">
    <property type="term" value="C:chloroplast"/>
    <property type="evidence" value="ECO:0007669"/>
    <property type="project" value="UniProtKB-SubCell"/>
</dbReference>
<dbReference type="GO" id="GO:0006633">
    <property type="term" value="P:fatty acid biosynthetic process"/>
    <property type="evidence" value="ECO:0007669"/>
    <property type="project" value="UniProtKB-UniPathway"/>
</dbReference>
<dbReference type="EMBL" id="MF101442">
    <property type="protein sequence ID" value="ARW66450.1"/>
    <property type="molecule type" value="Genomic_DNA"/>
</dbReference>
<comment type="subcellular location">
    <subcellularLocation>
        <location evidence="3">Plastid</location>
        <location evidence="3">Chloroplast</location>
    </subcellularLocation>
</comment>
<dbReference type="CDD" id="cd06850">
    <property type="entry name" value="biotinyl_domain"/>
    <property type="match status" value="1"/>
</dbReference>
<evidence type="ECO:0000259" key="4">
    <source>
        <dbReference type="PROSITE" id="PS50968"/>
    </source>
</evidence>
<dbReference type="Gene3D" id="2.40.50.100">
    <property type="match status" value="1"/>
</dbReference>
<comment type="function">
    <text evidence="3">This protein is a component of the acetyl coenzyme A carboxylase complex; first, biotin carboxylase catalyzes the carboxylation of the carrier protein and then the transcarboxylase transfers the carboxyl group to form malonyl-CoA.</text>
</comment>
<gene>
    <name evidence="5" type="primary">accB</name>
</gene>
<keyword evidence="3" id="KW-0444">Lipid biosynthesis</keyword>
<dbReference type="PANTHER" id="PTHR45266:SF3">
    <property type="entry name" value="OXALOACETATE DECARBOXYLASE ALPHA CHAIN"/>
    <property type="match status" value="1"/>
</dbReference>
<comment type="pathway">
    <text evidence="3">Lipid metabolism; fatty acid biosynthesis.</text>
</comment>
<dbReference type="InterPro" id="IPR001249">
    <property type="entry name" value="AcCoA_biotinCC"/>
</dbReference>
<keyword evidence="2 3" id="KW-0092">Biotin</keyword>
<keyword evidence="3" id="KW-0275">Fatty acid biosynthesis</keyword>
<keyword evidence="3" id="KW-0443">Lipid metabolism</keyword>
<dbReference type="GeneID" id="33359594"/>
<dbReference type="UniPathway" id="UPA00094"/>